<dbReference type="RefSeq" id="WP_137343262.1">
    <property type="nucleotide sequence ID" value="NZ_BSQH01000008.1"/>
</dbReference>
<feature type="domain" description="HTH tetR-type" evidence="3">
    <location>
        <begin position="6"/>
        <end position="66"/>
    </location>
</feature>
<accession>A0A4U6CY28</accession>
<protein>
    <submittedName>
        <fullName evidence="4">TetR/AcrR family transcriptional regulator</fullName>
    </submittedName>
</protein>
<keyword evidence="1 2" id="KW-0238">DNA-binding</keyword>
<dbReference type="InterPro" id="IPR009057">
    <property type="entry name" value="Homeodomain-like_sf"/>
</dbReference>
<dbReference type="SUPFAM" id="SSF48498">
    <property type="entry name" value="Tetracyclin repressor-like, C-terminal domain"/>
    <property type="match status" value="1"/>
</dbReference>
<dbReference type="AlphaFoldDB" id="A0A4U6CY28"/>
<evidence type="ECO:0000313" key="4">
    <source>
        <dbReference type="EMBL" id="TKT88148.1"/>
    </source>
</evidence>
<dbReference type="GO" id="GO:0003677">
    <property type="term" value="F:DNA binding"/>
    <property type="evidence" value="ECO:0007669"/>
    <property type="project" value="UniProtKB-UniRule"/>
</dbReference>
<evidence type="ECO:0000313" key="5">
    <source>
        <dbReference type="Proteomes" id="UP000304900"/>
    </source>
</evidence>
<sequence length="204" mass="23971">MRCIGQSSEEKIKEAARKVFLKKGFDGTTSRDIANEAEMNIALTNYYFRSKEKLFLEIFKDLLNLYFQDTIDIFNKDIPLREKIIESVDHTFEMVKKEPDLVIFIMNEVHKEPERLVPDLNFLRQVKNSKLAQQLSDEIVKGNIRPIGVENILPMLCGYIQFIFMGKNIHMKVFEVTEEQFAVFAEDHKNIIKDMIINYIFLPK</sequence>
<keyword evidence="5" id="KW-1185">Reference proteome</keyword>
<gene>
    <name evidence="4" type="ORF">FDK13_27635</name>
</gene>
<reference evidence="4 5" key="1">
    <citation type="submission" date="2019-05" db="EMBL/GenBank/DDBJ databases">
        <title>Dyadobacter AR-3-8 sp. nov., isolated from arctic soil.</title>
        <authorList>
            <person name="Chaudhary D.K."/>
        </authorList>
    </citation>
    <scope>NUCLEOTIDE SEQUENCE [LARGE SCALE GENOMIC DNA]</scope>
    <source>
        <strain evidence="4 5">AR-3-8</strain>
    </source>
</reference>
<dbReference type="SUPFAM" id="SSF46689">
    <property type="entry name" value="Homeodomain-like"/>
    <property type="match status" value="1"/>
</dbReference>
<feature type="DNA-binding region" description="H-T-H motif" evidence="2">
    <location>
        <begin position="29"/>
        <end position="48"/>
    </location>
</feature>
<dbReference type="OrthoDB" id="9789566at2"/>
<dbReference type="Proteomes" id="UP000304900">
    <property type="component" value="Unassembled WGS sequence"/>
</dbReference>
<dbReference type="InterPro" id="IPR050624">
    <property type="entry name" value="HTH-type_Tx_Regulator"/>
</dbReference>
<dbReference type="InterPro" id="IPR001647">
    <property type="entry name" value="HTH_TetR"/>
</dbReference>
<dbReference type="Gene3D" id="1.10.357.10">
    <property type="entry name" value="Tetracycline Repressor, domain 2"/>
    <property type="match status" value="1"/>
</dbReference>
<comment type="caution">
    <text evidence="4">The sequence shown here is derived from an EMBL/GenBank/DDBJ whole genome shotgun (WGS) entry which is preliminary data.</text>
</comment>
<dbReference type="InterPro" id="IPR036271">
    <property type="entry name" value="Tet_transcr_reg_TetR-rel_C_sf"/>
</dbReference>
<evidence type="ECO:0000256" key="1">
    <source>
        <dbReference type="ARBA" id="ARBA00023125"/>
    </source>
</evidence>
<dbReference type="EMBL" id="SZVO01000016">
    <property type="protein sequence ID" value="TKT88148.1"/>
    <property type="molecule type" value="Genomic_DNA"/>
</dbReference>
<organism evidence="4 5">
    <name type="scientific">Dyadobacter frigoris</name>
    <dbReference type="NCBI Taxonomy" id="2576211"/>
    <lineage>
        <taxon>Bacteria</taxon>
        <taxon>Pseudomonadati</taxon>
        <taxon>Bacteroidota</taxon>
        <taxon>Cytophagia</taxon>
        <taxon>Cytophagales</taxon>
        <taxon>Spirosomataceae</taxon>
        <taxon>Dyadobacter</taxon>
    </lineage>
</organism>
<dbReference type="PANTHER" id="PTHR43479:SF11">
    <property type="entry name" value="ACREF_ENVCD OPERON REPRESSOR-RELATED"/>
    <property type="match status" value="1"/>
</dbReference>
<dbReference type="PROSITE" id="PS50977">
    <property type="entry name" value="HTH_TETR_2"/>
    <property type="match status" value="1"/>
</dbReference>
<evidence type="ECO:0000256" key="2">
    <source>
        <dbReference type="PROSITE-ProRule" id="PRU00335"/>
    </source>
</evidence>
<name>A0A4U6CY28_9BACT</name>
<dbReference type="PANTHER" id="PTHR43479">
    <property type="entry name" value="ACREF/ENVCD OPERON REPRESSOR-RELATED"/>
    <property type="match status" value="1"/>
</dbReference>
<dbReference type="Pfam" id="PF00440">
    <property type="entry name" value="TetR_N"/>
    <property type="match status" value="1"/>
</dbReference>
<evidence type="ECO:0000259" key="3">
    <source>
        <dbReference type="PROSITE" id="PS50977"/>
    </source>
</evidence>
<proteinExistence type="predicted"/>